<accession>A0ABD2NWQ8</accession>
<dbReference type="Proteomes" id="UP001516400">
    <property type="component" value="Unassembled WGS sequence"/>
</dbReference>
<comment type="caution">
    <text evidence="1">The sequence shown here is derived from an EMBL/GenBank/DDBJ whole genome shotgun (WGS) entry which is preliminary data.</text>
</comment>
<dbReference type="EMBL" id="JABFTP020000144">
    <property type="protein sequence ID" value="KAL3283045.1"/>
    <property type="molecule type" value="Genomic_DNA"/>
</dbReference>
<dbReference type="AlphaFoldDB" id="A0ABD2NWQ8"/>
<name>A0ABD2NWQ8_9CUCU</name>
<organism evidence="1 2">
    <name type="scientific">Cryptolaemus montrouzieri</name>
    <dbReference type="NCBI Taxonomy" id="559131"/>
    <lineage>
        <taxon>Eukaryota</taxon>
        <taxon>Metazoa</taxon>
        <taxon>Ecdysozoa</taxon>
        <taxon>Arthropoda</taxon>
        <taxon>Hexapoda</taxon>
        <taxon>Insecta</taxon>
        <taxon>Pterygota</taxon>
        <taxon>Neoptera</taxon>
        <taxon>Endopterygota</taxon>
        <taxon>Coleoptera</taxon>
        <taxon>Polyphaga</taxon>
        <taxon>Cucujiformia</taxon>
        <taxon>Coccinelloidea</taxon>
        <taxon>Coccinellidae</taxon>
        <taxon>Scymninae</taxon>
        <taxon>Scymnini</taxon>
        <taxon>Cryptolaemus</taxon>
    </lineage>
</organism>
<evidence type="ECO:0000313" key="1">
    <source>
        <dbReference type="EMBL" id="KAL3283045.1"/>
    </source>
</evidence>
<proteinExistence type="predicted"/>
<keyword evidence="2" id="KW-1185">Reference proteome</keyword>
<protein>
    <submittedName>
        <fullName evidence="1">Uncharacterized protein</fullName>
    </submittedName>
</protein>
<evidence type="ECO:0000313" key="2">
    <source>
        <dbReference type="Proteomes" id="UP001516400"/>
    </source>
</evidence>
<sequence>MTSPTEEIRRNAIQICEEILKCSVQNKNSYFLLVEKLVEHQEEVILDAGQLPIVFMNSVDFKKANVMLKNEIVNTLLALTYDSKVPSYLKAGILKILSQINSIEIFEKTSRVALAILQKNYEELNQSESSIILNNIQRFEKSIAKGLKKIIISQSS</sequence>
<gene>
    <name evidence="1" type="ORF">HHI36_006203</name>
</gene>
<reference evidence="1 2" key="1">
    <citation type="journal article" date="2021" name="BMC Biol.">
        <title>Horizontally acquired antibacterial genes associated with adaptive radiation of ladybird beetles.</title>
        <authorList>
            <person name="Li H.S."/>
            <person name="Tang X.F."/>
            <person name="Huang Y.H."/>
            <person name="Xu Z.Y."/>
            <person name="Chen M.L."/>
            <person name="Du X.Y."/>
            <person name="Qiu B.Y."/>
            <person name="Chen P.T."/>
            <person name="Zhang W."/>
            <person name="Slipinski A."/>
            <person name="Escalona H.E."/>
            <person name="Waterhouse R.M."/>
            <person name="Zwick A."/>
            <person name="Pang H."/>
        </authorList>
    </citation>
    <scope>NUCLEOTIDE SEQUENCE [LARGE SCALE GENOMIC DNA]</scope>
    <source>
        <strain evidence="1">SYSU2018</strain>
    </source>
</reference>